<reference evidence="5" key="1">
    <citation type="journal article" date="2020" name="Nat. Commun.">
        <title>Large-scale genome sequencing of mycorrhizal fungi provides insights into the early evolution of symbiotic traits.</title>
        <authorList>
            <person name="Miyauchi S."/>
            <person name="Kiss E."/>
            <person name="Kuo A."/>
            <person name="Drula E."/>
            <person name="Kohler A."/>
            <person name="Sanchez-Garcia M."/>
            <person name="Morin E."/>
            <person name="Andreopoulos B."/>
            <person name="Barry K.W."/>
            <person name="Bonito G."/>
            <person name="Buee M."/>
            <person name="Carver A."/>
            <person name="Chen C."/>
            <person name="Cichocki N."/>
            <person name="Clum A."/>
            <person name="Culley D."/>
            <person name="Crous P.W."/>
            <person name="Fauchery L."/>
            <person name="Girlanda M."/>
            <person name="Hayes R.D."/>
            <person name="Keri Z."/>
            <person name="LaButti K."/>
            <person name="Lipzen A."/>
            <person name="Lombard V."/>
            <person name="Magnuson J."/>
            <person name="Maillard F."/>
            <person name="Murat C."/>
            <person name="Nolan M."/>
            <person name="Ohm R.A."/>
            <person name="Pangilinan J."/>
            <person name="Pereira M.F."/>
            <person name="Perotto S."/>
            <person name="Peter M."/>
            <person name="Pfister S."/>
            <person name="Riley R."/>
            <person name="Sitrit Y."/>
            <person name="Stielow J.B."/>
            <person name="Szollosi G."/>
            <person name="Zifcakova L."/>
            <person name="Stursova M."/>
            <person name="Spatafora J.W."/>
            <person name="Tedersoo L."/>
            <person name="Vaario L.M."/>
            <person name="Yamada A."/>
            <person name="Yan M."/>
            <person name="Wang P."/>
            <person name="Xu J."/>
            <person name="Bruns T."/>
            <person name="Baldrian P."/>
            <person name="Vilgalys R."/>
            <person name="Dunand C."/>
            <person name="Henrissat B."/>
            <person name="Grigoriev I.V."/>
            <person name="Hibbett D."/>
            <person name="Nagy L.G."/>
            <person name="Martin F.M."/>
        </authorList>
    </citation>
    <scope>NUCLEOTIDE SEQUENCE</scope>
    <source>
        <strain evidence="5">UP504</strain>
    </source>
</reference>
<evidence type="ECO:0000313" key="5">
    <source>
        <dbReference type="EMBL" id="KAF9520711.1"/>
    </source>
</evidence>
<feature type="region of interest" description="Disordered" evidence="3">
    <location>
        <begin position="1"/>
        <end position="29"/>
    </location>
</feature>
<dbReference type="GO" id="GO:0003723">
    <property type="term" value="F:RNA binding"/>
    <property type="evidence" value="ECO:0007669"/>
    <property type="project" value="UniProtKB-UniRule"/>
</dbReference>
<feature type="non-terminal residue" evidence="5">
    <location>
        <position position="311"/>
    </location>
</feature>
<feature type="compositionally biased region" description="Low complexity" evidence="3">
    <location>
        <begin position="123"/>
        <end position="144"/>
    </location>
</feature>
<dbReference type="InterPro" id="IPR035979">
    <property type="entry name" value="RBD_domain_sf"/>
</dbReference>
<dbReference type="Gene3D" id="3.30.70.330">
    <property type="match status" value="2"/>
</dbReference>
<accession>A0A9P6BDC0</accession>
<gene>
    <name evidence="5" type="ORF">BS47DRAFT_1286578</name>
</gene>
<sequence length="311" mass="32413">MNRSVPTGGAGAADQGVSIPSGPNAPPRKQIIGFAKFATRADAIVARDMLQSKRVDVEKGAVLKAEMAKKNLHTKRGVGSLGTASGPGGGPMPGNNPGGAGRSFSPHPEEVPTDATNSAWLVSNQSSSCSTTNPPSSSRGGSSSPPDPNCQSLEISQSQTTSRTTAEGPLELGDSGSLETRMAEFSIHSHRETSPQIPSPGSGGTGPSGRANAADQNPPINTLYVGNLPTTSATSTTNVLLEENLRLAFSRCPGYRKLCFRQKSNGPMCFVEFDDVSYATKALNDMYGHTLNGLIKNGIRLSYSKNPLGVR</sequence>
<keyword evidence="6" id="KW-1185">Reference proteome</keyword>
<comment type="caution">
    <text evidence="5">The sequence shown here is derived from an EMBL/GenBank/DDBJ whole genome shotgun (WGS) entry which is preliminary data.</text>
</comment>
<dbReference type="AlphaFoldDB" id="A0A9P6BDC0"/>
<evidence type="ECO:0000256" key="1">
    <source>
        <dbReference type="ARBA" id="ARBA00022884"/>
    </source>
</evidence>
<dbReference type="InterPro" id="IPR012677">
    <property type="entry name" value="Nucleotide-bd_a/b_plait_sf"/>
</dbReference>
<dbReference type="OrthoDB" id="431169at2759"/>
<evidence type="ECO:0000256" key="2">
    <source>
        <dbReference type="PROSITE-ProRule" id="PRU00176"/>
    </source>
</evidence>
<evidence type="ECO:0000259" key="4">
    <source>
        <dbReference type="PROSITE" id="PS50102"/>
    </source>
</evidence>
<protein>
    <recommendedName>
        <fullName evidence="4">RRM domain-containing protein</fullName>
    </recommendedName>
</protein>
<dbReference type="SMART" id="SM00360">
    <property type="entry name" value="RRM"/>
    <property type="match status" value="1"/>
</dbReference>
<dbReference type="PANTHER" id="PTHR10501">
    <property type="entry name" value="U1 SMALL NUCLEAR RIBONUCLEOPROTEIN A/U2 SMALL NUCLEAR RIBONUCLEOPROTEIN B"/>
    <property type="match status" value="1"/>
</dbReference>
<dbReference type="PROSITE" id="PS50102">
    <property type="entry name" value="RRM"/>
    <property type="match status" value="1"/>
</dbReference>
<organism evidence="5 6">
    <name type="scientific">Hydnum rufescens UP504</name>
    <dbReference type="NCBI Taxonomy" id="1448309"/>
    <lineage>
        <taxon>Eukaryota</taxon>
        <taxon>Fungi</taxon>
        <taxon>Dikarya</taxon>
        <taxon>Basidiomycota</taxon>
        <taxon>Agaricomycotina</taxon>
        <taxon>Agaricomycetes</taxon>
        <taxon>Cantharellales</taxon>
        <taxon>Hydnaceae</taxon>
        <taxon>Hydnum</taxon>
    </lineage>
</organism>
<dbReference type="EMBL" id="MU128910">
    <property type="protein sequence ID" value="KAF9520711.1"/>
    <property type="molecule type" value="Genomic_DNA"/>
</dbReference>
<dbReference type="InterPro" id="IPR000504">
    <property type="entry name" value="RRM_dom"/>
</dbReference>
<feature type="compositionally biased region" description="Polar residues" evidence="3">
    <location>
        <begin position="150"/>
        <end position="165"/>
    </location>
</feature>
<name>A0A9P6BDC0_9AGAM</name>
<keyword evidence="1 2" id="KW-0694">RNA-binding</keyword>
<dbReference type="SUPFAM" id="SSF54928">
    <property type="entry name" value="RNA-binding domain, RBD"/>
    <property type="match status" value="1"/>
</dbReference>
<feature type="compositionally biased region" description="Gly residues" evidence="3">
    <location>
        <begin position="85"/>
        <end position="101"/>
    </location>
</feature>
<proteinExistence type="predicted"/>
<dbReference type="Proteomes" id="UP000886523">
    <property type="component" value="Unassembled WGS sequence"/>
</dbReference>
<feature type="region of interest" description="Disordered" evidence="3">
    <location>
        <begin position="67"/>
        <end position="221"/>
    </location>
</feature>
<feature type="domain" description="RRM" evidence="4">
    <location>
        <begin position="221"/>
        <end position="306"/>
    </location>
</feature>
<dbReference type="FunFam" id="3.30.70.330:FF:000428">
    <property type="entry name" value="Related to WHI3-involved in regulation of cell size"/>
    <property type="match status" value="1"/>
</dbReference>
<evidence type="ECO:0000256" key="3">
    <source>
        <dbReference type="SAM" id="MobiDB-lite"/>
    </source>
</evidence>
<evidence type="ECO:0000313" key="6">
    <source>
        <dbReference type="Proteomes" id="UP000886523"/>
    </source>
</evidence>
<dbReference type="Pfam" id="PF00076">
    <property type="entry name" value="RRM_1"/>
    <property type="match status" value="1"/>
</dbReference>